<name>A0ACB9K965_9ASTR</name>
<gene>
    <name evidence="1" type="ORF">L1987_02908</name>
</gene>
<sequence>MPSFNTPVLSFSLGICYDCFKISICSFALALVDDGSLKILKIGFDANLLTCIIPIANWNWNSKKKLPSICGI</sequence>
<accession>A0ACB9K965</accession>
<keyword evidence="2" id="KW-1185">Reference proteome</keyword>
<reference evidence="1 2" key="2">
    <citation type="journal article" date="2022" name="Mol. Ecol. Resour.">
        <title>The genomes of chicory, endive, great burdock and yacon provide insights into Asteraceae paleo-polyploidization history and plant inulin production.</title>
        <authorList>
            <person name="Fan W."/>
            <person name="Wang S."/>
            <person name="Wang H."/>
            <person name="Wang A."/>
            <person name="Jiang F."/>
            <person name="Liu H."/>
            <person name="Zhao H."/>
            <person name="Xu D."/>
            <person name="Zhang Y."/>
        </authorList>
    </citation>
    <scope>NUCLEOTIDE SEQUENCE [LARGE SCALE GENOMIC DNA]</scope>
    <source>
        <strain evidence="2">cv. Yunnan</strain>
        <tissue evidence="1">Leaves</tissue>
    </source>
</reference>
<organism evidence="1 2">
    <name type="scientific">Smallanthus sonchifolius</name>
    <dbReference type="NCBI Taxonomy" id="185202"/>
    <lineage>
        <taxon>Eukaryota</taxon>
        <taxon>Viridiplantae</taxon>
        <taxon>Streptophyta</taxon>
        <taxon>Embryophyta</taxon>
        <taxon>Tracheophyta</taxon>
        <taxon>Spermatophyta</taxon>
        <taxon>Magnoliopsida</taxon>
        <taxon>eudicotyledons</taxon>
        <taxon>Gunneridae</taxon>
        <taxon>Pentapetalae</taxon>
        <taxon>asterids</taxon>
        <taxon>campanulids</taxon>
        <taxon>Asterales</taxon>
        <taxon>Asteraceae</taxon>
        <taxon>Asteroideae</taxon>
        <taxon>Heliantheae alliance</taxon>
        <taxon>Millerieae</taxon>
        <taxon>Smallanthus</taxon>
    </lineage>
</organism>
<proteinExistence type="predicted"/>
<evidence type="ECO:0000313" key="2">
    <source>
        <dbReference type="Proteomes" id="UP001056120"/>
    </source>
</evidence>
<protein>
    <submittedName>
        <fullName evidence="1">Uncharacterized protein</fullName>
    </submittedName>
</protein>
<dbReference type="Proteomes" id="UP001056120">
    <property type="component" value="Linkage Group LG01"/>
</dbReference>
<dbReference type="EMBL" id="CM042018">
    <property type="protein sequence ID" value="KAI3828798.1"/>
    <property type="molecule type" value="Genomic_DNA"/>
</dbReference>
<comment type="caution">
    <text evidence="1">The sequence shown here is derived from an EMBL/GenBank/DDBJ whole genome shotgun (WGS) entry which is preliminary data.</text>
</comment>
<evidence type="ECO:0000313" key="1">
    <source>
        <dbReference type="EMBL" id="KAI3828798.1"/>
    </source>
</evidence>
<reference evidence="2" key="1">
    <citation type="journal article" date="2022" name="Mol. Ecol. Resour.">
        <title>The genomes of chicory, endive, great burdock and yacon provide insights into Asteraceae palaeo-polyploidization history and plant inulin production.</title>
        <authorList>
            <person name="Fan W."/>
            <person name="Wang S."/>
            <person name="Wang H."/>
            <person name="Wang A."/>
            <person name="Jiang F."/>
            <person name="Liu H."/>
            <person name="Zhao H."/>
            <person name="Xu D."/>
            <person name="Zhang Y."/>
        </authorList>
    </citation>
    <scope>NUCLEOTIDE SEQUENCE [LARGE SCALE GENOMIC DNA]</scope>
    <source>
        <strain evidence="2">cv. Yunnan</strain>
    </source>
</reference>